<gene>
    <name evidence="1" type="ORF">K470DRAFT_193012</name>
</gene>
<dbReference type="Proteomes" id="UP000799421">
    <property type="component" value="Unassembled WGS sequence"/>
</dbReference>
<evidence type="ECO:0008006" key="3">
    <source>
        <dbReference type="Google" id="ProtNLM"/>
    </source>
</evidence>
<sequence>MFFLFTCGQHSFNKPLKGGEGITVQCPNCHNHSAKLESRWEWFTVCFVPLVPFSLKPWHEVHCNICQYRQDIKYRPDVQQMLNGGQPMPMQP</sequence>
<dbReference type="PANTHER" id="PTHR28139">
    <property type="entry name" value="UPF0768 PROTEIN YBL029C-A"/>
    <property type="match status" value="1"/>
</dbReference>
<evidence type="ECO:0000313" key="1">
    <source>
        <dbReference type="EMBL" id="KAF2858105.1"/>
    </source>
</evidence>
<evidence type="ECO:0000313" key="2">
    <source>
        <dbReference type="Proteomes" id="UP000799421"/>
    </source>
</evidence>
<protein>
    <recommendedName>
        <fullName evidence="3">Zinc-ribbon 15 domain-containing protein</fullName>
    </recommendedName>
</protein>
<dbReference type="OrthoDB" id="5545479at2759"/>
<proteinExistence type="predicted"/>
<organism evidence="1 2">
    <name type="scientific">Piedraia hortae CBS 480.64</name>
    <dbReference type="NCBI Taxonomy" id="1314780"/>
    <lineage>
        <taxon>Eukaryota</taxon>
        <taxon>Fungi</taxon>
        <taxon>Dikarya</taxon>
        <taxon>Ascomycota</taxon>
        <taxon>Pezizomycotina</taxon>
        <taxon>Dothideomycetes</taxon>
        <taxon>Dothideomycetidae</taxon>
        <taxon>Capnodiales</taxon>
        <taxon>Piedraiaceae</taxon>
        <taxon>Piedraia</taxon>
    </lineage>
</organism>
<keyword evidence="2" id="KW-1185">Reference proteome</keyword>
<dbReference type="AlphaFoldDB" id="A0A6A7BTQ7"/>
<name>A0A6A7BTQ7_9PEZI</name>
<accession>A0A6A7BTQ7</accession>
<reference evidence="1" key="1">
    <citation type="journal article" date="2020" name="Stud. Mycol.">
        <title>101 Dothideomycetes genomes: a test case for predicting lifestyles and emergence of pathogens.</title>
        <authorList>
            <person name="Haridas S."/>
            <person name="Albert R."/>
            <person name="Binder M."/>
            <person name="Bloem J."/>
            <person name="Labutti K."/>
            <person name="Salamov A."/>
            <person name="Andreopoulos B."/>
            <person name="Baker S."/>
            <person name="Barry K."/>
            <person name="Bills G."/>
            <person name="Bluhm B."/>
            <person name="Cannon C."/>
            <person name="Castanera R."/>
            <person name="Culley D."/>
            <person name="Daum C."/>
            <person name="Ezra D."/>
            <person name="Gonzalez J."/>
            <person name="Henrissat B."/>
            <person name="Kuo A."/>
            <person name="Liang C."/>
            <person name="Lipzen A."/>
            <person name="Lutzoni F."/>
            <person name="Magnuson J."/>
            <person name="Mondo S."/>
            <person name="Nolan M."/>
            <person name="Ohm R."/>
            <person name="Pangilinan J."/>
            <person name="Park H.-J."/>
            <person name="Ramirez L."/>
            <person name="Alfaro M."/>
            <person name="Sun H."/>
            <person name="Tritt A."/>
            <person name="Yoshinaga Y."/>
            <person name="Zwiers L.-H."/>
            <person name="Turgeon B."/>
            <person name="Goodwin S."/>
            <person name="Spatafora J."/>
            <person name="Crous P."/>
            <person name="Grigoriev I."/>
        </authorList>
    </citation>
    <scope>NUCLEOTIDE SEQUENCE</scope>
    <source>
        <strain evidence="1">CBS 480.64</strain>
    </source>
</reference>
<dbReference type="PANTHER" id="PTHR28139:SF1">
    <property type="entry name" value="UPF0768 PROTEIN YBL029C-A"/>
    <property type="match status" value="1"/>
</dbReference>
<dbReference type="EMBL" id="MU006018">
    <property type="protein sequence ID" value="KAF2858105.1"/>
    <property type="molecule type" value="Genomic_DNA"/>
</dbReference>
<feature type="non-terminal residue" evidence="1">
    <location>
        <position position="92"/>
    </location>
</feature>